<dbReference type="PROSITE" id="PS50853">
    <property type="entry name" value="FN3"/>
    <property type="match status" value="2"/>
</dbReference>
<accession>A0A5P8P1T8</accession>
<dbReference type="RefSeq" id="WP_152307573.1">
    <property type="nucleotide sequence ID" value="NZ_CP043617.1"/>
</dbReference>
<proteinExistence type="predicted"/>
<dbReference type="InterPro" id="IPR036116">
    <property type="entry name" value="FN3_sf"/>
</dbReference>
<dbReference type="InterPro" id="IPR013783">
    <property type="entry name" value="Ig-like_fold"/>
</dbReference>
<dbReference type="KEGG" id="sulg:FJR48_07710"/>
<gene>
    <name evidence="2" type="ORF">FJR48_07710</name>
</gene>
<dbReference type="OrthoDB" id="9810925at2"/>
<dbReference type="PROSITE" id="PS51257">
    <property type="entry name" value="PROKAR_LIPOPROTEIN"/>
    <property type="match status" value="1"/>
</dbReference>
<evidence type="ECO:0000313" key="3">
    <source>
        <dbReference type="Proteomes" id="UP000326944"/>
    </source>
</evidence>
<dbReference type="InterPro" id="IPR003961">
    <property type="entry name" value="FN3_dom"/>
</dbReference>
<evidence type="ECO:0000313" key="2">
    <source>
        <dbReference type="EMBL" id="QFR49626.1"/>
    </source>
</evidence>
<dbReference type="Gene3D" id="2.60.40.10">
    <property type="entry name" value="Immunoglobulins"/>
    <property type="match status" value="4"/>
</dbReference>
<dbReference type="AlphaFoldDB" id="A0A5P8P1T8"/>
<feature type="domain" description="Fibronectin type-III" evidence="1">
    <location>
        <begin position="325"/>
        <end position="419"/>
    </location>
</feature>
<dbReference type="SUPFAM" id="SSF49265">
    <property type="entry name" value="Fibronectin type III"/>
    <property type="match status" value="2"/>
</dbReference>
<organism evidence="2 3">
    <name type="scientific">Sulfurimonas lithotrophica</name>
    <dbReference type="NCBI Taxonomy" id="2590022"/>
    <lineage>
        <taxon>Bacteria</taxon>
        <taxon>Pseudomonadati</taxon>
        <taxon>Campylobacterota</taxon>
        <taxon>Epsilonproteobacteria</taxon>
        <taxon>Campylobacterales</taxon>
        <taxon>Sulfurimonadaceae</taxon>
        <taxon>Sulfurimonas</taxon>
    </lineage>
</organism>
<protein>
    <submittedName>
        <fullName evidence="2">Fibronectin type III domain-containing protein</fullName>
    </submittedName>
</protein>
<keyword evidence="3" id="KW-1185">Reference proteome</keyword>
<dbReference type="Proteomes" id="UP000326944">
    <property type="component" value="Chromosome"/>
</dbReference>
<reference evidence="2 3" key="1">
    <citation type="submission" date="2019-09" db="EMBL/GenBank/DDBJ databases">
        <title>Sulfurimonas gotlandica sp. nov., a chemoautotrophic and psychrotolerant epsilonproteobacterium isolated from a pelagic redoxcline, and an emended description of the genus Sulfurimonas.</title>
        <authorList>
            <person name="Wang S."/>
            <person name="Jiang L."/>
            <person name="Shao S."/>
        </authorList>
    </citation>
    <scope>NUCLEOTIDE SEQUENCE [LARGE SCALE GENOMIC DNA]</scope>
    <source>
        <strain evidence="2 3">GYSZ_1</strain>
    </source>
</reference>
<name>A0A5P8P1T8_9BACT</name>
<dbReference type="SMART" id="SM00060">
    <property type="entry name" value="FN3"/>
    <property type="match status" value="4"/>
</dbReference>
<sequence>MKLLNLSSLLTVLTILILSGCTVKPKPKEEAVIDSSLPKVVLTKTATKSSMKSIALEWKRINDKRVKGIYIFRESLDENLSQQDSYYETINNRFSTHFLDTNVKPSKRYNYYFVTYSDKAQGERSEVYQAATKPVLESVTWIYAANNMPRSAKIIWRPHTNKLVRAYEIQRKTLDETKWETVARVDGRLSAEYIDLDLKDSYTYQYNVRALTYNGITSKASEIVKSITKDLPLEITNIKASNNLAKKIIISWNKSNQEDFSHYNLYRSSEIDGGYELIAKLVNNRFEDVIEKDGAKYFYRVGAVDKDGLESIHDRHSVQGVSLSKPLPPAVVDASLINNKVILKWKKNDPRAVSYTVRKTYKKGLFDKVVDEFKDINNNTFQDLDISPKTTYYYQVISVDKNSIESEPSIEVIIETKDIK</sequence>
<dbReference type="CDD" id="cd00063">
    <property type="entry name" value="FN3"/>
    <property type="match status" value="1"/>
</dbReference>
<dbReference type="EMBL" id="CP043617">
    <property type="protein sequence ID" value="QFR49626.1"/>
    <property type="molecule type" value="Genomic_DNA"/>
</dbReference>
<feature type="domain" description="Fibronectin type-III" evidence="1">
    <location>
        <begin position="135"/>
        <end position="231"/>
    </location>
</feature>
<evidence type="ECO:0000259" key="1">
    <source>
        <dbReference type="PROSITE" id="PS50853"/>
    </source>
</evidence>